<accession>A0A1E3A8V8</accession>
<keyword evidence="2" id="KW-0489">Methyltransferase</keyword>
<protein>
    <submittedName>
        <fullName evidence="2">Methylcobalamin:coenzyme M methyltransferase</fullName>
    </submittedName>
</protein>
<dbReference type="AlphaFoldDB" id="A0A1E3A8V8"/>
<dbReference type="InterPro" id="IPR038071">
    <property type="entry name" value="UROD/MetE-like_sf"/>
</dbReference>
<comment type="caution">
    <text evidence="2">The sequence shown here is derived from an EMBL/GenBank/DDBJ whole genome shotgun (WGS) entry which is preliminary data.</text>
</comment>
<sequence>MNNRENTMAVLTYRDYTRIPVVSFGYWAETVMKWADEGHIGREEAINYVEAGDNSEGDKAIMKKLGFDFNWNSCFSSEVLLFPPFEEKILEEFPDGSRIIRDGQGLICKVKPGTVSIPAEIGTSMTDRKAWEELYLPKLQMSRDRIDFKRLEELKQEPEREIPLGLHLGSFMGNMRNMLGVEQLSYLYVDDEDLYREIVDTLCGLGYACAKEVLETGVKFDYAHFWEDICFKNGPLISPDVFRQFVGPWYKKITDLTSSYGIEIVSVDCDGMIDSLIPIWLENGVNTMFPIEVGTWNASIAPWREKYGKQLRGVGGMNKTIFARDREAVDQEIERLKPLMDLGGYIPCPDHRIAPDAKFELVQYYCEKMQKAVR</sequence>
<dbReference type="EMBL" id="MCGH01000002">
    <property type="protein sequence ID" value="ODM05212.1"/>
    <property type="molecule type" value="Genomic_DNA"/>
</dbReference>
<organism evidence="2 3">
    <name type="scientific">Eisenbergiella tayi</name>
    <dbReference type="NCBI Taxonomy" id="1432052"/>
    <lineage>
        <taxon>Bacteria</taxon>
        <taxon>Bacillati</taxon>
        <taxon>Bacillota</taxon>
        <taxon>Clostridia</taxon>
        <taxon>Lachnospirales</taxon>
        <taxon>Lachnospiraceae</taxon>
        <taxon>Eisenbergiella</taxon>
    </lineage>
</organism>
<dbReference type="Gene3D" id="3.20.20.210">
    <property type="match status" value="1"/>
</dbReference>
<dbReference type="InterPro" id="IPR000257">
    <property type="entry name" value="Uroporphyrinogen_deCOase"/>
</dbReference>
<feature type="domain" description="Uroporphyrinogen decarboxylase (URO-D)" evidence="1">
    <location>
        <begin position="109"/>
        <end position="369"/>
    </location>
</feature>
<dbReference type="SUPFAM" id="SSF51726">
    <property type="entry name" value="UROD/MetE-like"/>
    <property type="match status" value="1"/>
</dbReference>
<evidence type="ECO:0000313" key="3">
    <source>
        <dbReference type="Proteomes" id="UP000094067"/>
    </source>
</evidence>
<dbReference type="Pfam" id="PF01208">
    <property type="entry name" value="URO-D"/>
    <property type="match status" value="1"/>
</dbReference>
<dbReference type="GO" id="GO:0008168">
    <property type="term" value="F:methyltransferase activity"/>
    <property type="evidence" value="ECO:0007669"/>
    <property type="project" value="UniProtKB-KW"/>
</dbReference>
<dbReference type="Proteomes" id="UP000094067">
    <property type="component" value="Unassembled WGS sequence"/>
</dbReference>
<dbReference type="GO" id="GO:0006779">
    <property type="term" value="P:porphyrin-containing compound biosynthetic process"/>
    <property type="evidence" value="ECO:0007669"/>
    <property type="project" value="InterPro"/>
</dbReference>
<reference evidence="2 3" key="1">
    <citation type="submission" date="2016-07" db="EMBL/GenBank/DDBJ databases">
        <title>Characterization of isolates of Eisenbergiella tayi derived from blood cultures, using whole genome sequencing.</title>
        <authorList>
            <person name="Burdz T."/>
            <person name="Wiebe D."/>
            <person name="Huynh C."/>
            <person name="Bernard K."/>
        </authorList>
    </citation>
    <scope>NUCLEOTIDE SEQUENCE [LARGE SCALE GENOMIC DNA]</scope>
    <source>
        <strain evidence="2 3">NML 110608</strain>
    </source>
</reference>
<dbReference type="GO" id="GO:0004853">
    <property type="term" value="F:uroporphyrinogen decarboxylase activity"/>
    <property type="evidence" value="ECO:0007669"/>
    <property type="project" value="InterPro"/>
</dbReference>
<gene>
    <name evidence="2" type="ORF">BEI61_01095</name>
</gene>
<name>A0A1E3A8V8_9FIRM</name>
<evidence type="ECO:0000259" key="1">
    <source>
        <dbReference type="Pfam" id="PF01208"/>
    </source>
</evidence>
<keyword evidence="2" id="KW-0808">Transferase</keyword>
<dbReference type="RefSeq" id="WP_069151561.1">
    <property type="nucleotide sequence ID" value="NZ_MCGH01000002.1"/>
</dbReference>
<dbReference type="PATRIC" id="fig|1432052.4.peg.1233"/>
<proteinExistence type="predicted"/>
<evidence type="ECO:0000313" key="2">
    <source>
        <dbReference type="EMBL" id="ODM05212.1"/>
    </source>
</evidence>
<dbReference type="GO" id="GO:0032259">
    <property type="term" value="P:methylation"/>
    <property type="evidence" value="ECO:0007669"/>
    <property type="project" value="UniProtKB-KW"/>
</dbReference>